<accession>A0A857MCE3</accession>
<reference evidence="1" key="1">
    <citation type="journal article" date="2021" name="Nat. Microbiol.">
        <title>Cocultivation of an ultrasmall environmental parasitic bacterium with lytic ability against bacteria associated with wastewater foams.</title>
        <authorList>
            <person name="Batinovic S."/>
            <person name="Rose J.J.A."/>
            <person name="Ratcliffe J."/>
            <person name="Seviour R.J."/>
            <person name="Petrovski S."/>
        </authorList>
    </citation>
    <scope>NUCLEOTIDE SEQUENCE</scope>
    <source>
        <strain evidence="1">CON44</strain>
    </source>
</reference>
<name>A0A857MCE3_9ACTN</name>
<gene>
    <name evidence="1" type="ORF">GII30_04290</name>
</gene>
<organism evidence="1">
    <name type="scientific">Gordonia amarae</name>
    <dbReference type="NCBI Taxonomy" id="36821"/>
    <lineage>
        <taxon>Bacteria</taxon>
        <taxon>Bacillati</taxon>
        <taxon>Actinomycetota</taxon>
        <taxon>Actinomycetes</taxon>
        <taxon>Mycobacteriales</taxon>
        <taxon>Gordoniaceae</taxon>
        <taxon>Gordonia</taxon>
    </lineage>
</organism>
<dbReference type="AlphaFoldDB" id="A0A857MCE3"/>
<protein>
    <submittedName>
        <fullName evidence="1">Glycosyltransferase family 1 protein</fullName>
    </submittedName>
</protein>
<proteinExistence type="predicted"/>
<dbReference type="SUPFAM" id="SSF53756">
    <property type="entry name" value="UDP-Glycosyltransferase/glycogen phosphorylase"/>
    <property type="match status" value="1"/>
</dbReference>
<dbReference type="RefSeq" id="WP_005188134.1">
    <property type="nucleotide sequence ID" value="NZ_CP045804.1"/>
</dbReference>
<sequence length="371" mass="39671">MTDLAQVRLVYVAPAHGRSGVGDYATDFIDAIRPHVLEVIEYRIDTEGSERLSEVVRHMRGVRAAVRKAGDSGPVIAHFEQSAGSLSTFWAAALPAVVPVTATIHDAPRPVWWPFKTELLTRHRLLHHAVHYPLRPLSDAVQRRVSRNRTVFTLTTIGADRTRQLLRSSRVVPTRIFVPDRDDTIAVTDRPPAVGLFGHVYKGKGFDLIDRLRAGLDDGIDIVVAGRGTENLPPTPGVRILGEVNGADEDAFFTGIRFLVVPYSKDNKYGKVWAASSAVARSFAYGTPIVCILDGSLAETAAEGGAVGVDSAGPGSGIDAIAAAVNAAIGDPARMAALAAQVQALRVARSGGECARPVLDAWREIAGGLRS</sequence>
<evidence type="ECO:0000313" key="1">
    <source>
        <dbReference type="EMBL" id="QHN38500.1"/>
    </source>
</evidence>
<dbReference type="Gene3D" id="3.40.50.2000">
    <property type="entry name" value="Glycogen Phosphorylase B"/>
    <property type="match status" value="1"/>
</dbReference>
<dbReference type="EMBL" id="CP045810">
    <property type="protein sequence ID" value="QHN38500.1"/>
    <property type="molecule type" value="Genomic_DNA"/>
</dbReference>